<evidence type="ECO:0000256" key="1">
    <source>
        <dbReference type="ARBA" id="ARBA00003618"/>
    </source>
</evidence>
<keyword evidence="6" id="KW-0067">ATP-binding</keyword>
<dbReference type="SUPFAM" id="SSF52540">
    <property type="entry name" value="P-loop containing nucleoside triphosphate hydrolases"/>
    <property type="match status" value="1"/>
</dbReference>
<sequence length="562" mass="59070">MISEVSIENLGVIDKAAISFAPGLTAITGETGAGKTMLLTSLGLLLGRTADATKVRRGADRILVEGIFTVPDGSAVLDLVRDSGADVDSDGGRSDVTVLRQVPAEGRSRCFLGGRTVPRATLENLGRQLVTIHGQSEQMRLRSSSAQLQALDSAGGEPARAALEEYGSAWNAYRQALADLEDFRAHARDIATRRLALTALVEAVDEIEPVAGEEDDLRARIERLDSIEETRSGLSQALGALSGDGEMMPGAVDLVGRAVAGLAGLKEPGADEARSRAVAVEAELKDLTAIVAGLLGGLETGENLNELHARRAKLRSLSRKLGMSVDEAIEEADRAREILSAYDDPQARAEQLEEAVADAVRELRTCGAVLHDVRTTIAQSFSQAVNAELAQLALGRAEISIDVASSEPRADGMDRVTFMFRPDVRAASVPLSTSASGGELSRIMLAIELVLAKTAPSIPPTFVFDEIDAGVGGEAAKAIGARLAALAAHAQVIVVTHLAQVASWADRQIVVARGDTATEVRTVADSDRVTELARMLSGSADLDSARRHAEDLLSASCGTIGK</sequence>
<accession>A0ABS2THC1</accession>
<dbReference type="SMART" id="SM00382">
    <property type="entry name" value="AAA"/>
    <property type="match status" value="1"/>
</dbReference>
<evidence type="ECO:0000313" key="11">
    <source>
        <dbReference type="EMBL" id="MBM9434061.1"/>
    </source>
</evidence>
<dbReference type="Gene3D" id="3.40.50.300">
    <property type="entry name" value="P-loop containing nucleotide triphosphate hydrolases"/>
    <property type="match status" value="2"/>
</dbReference>
<dbReference type="InterPro" id="IPR004604">
    <property type="entry name" value="DNA_recomb/repair_RecN"/>
</dbReference>
<evidence type="ECO:0000256" key="6">
    <source>
        <dbReference type="ARBA" id="ARBA00022840"/>
    </source>
</evidence>
<dbReference type="Proteomes" id="UP000705983">
    <property type="component" value="Unassembled WGS sequence"/>
</dbReference>
<evidence type="ECO:0000256" key="2">
    <source>
        <dbReference type="ARBA" id="ARBA00009441"/>
    </source>
</evidence>
<organism evidence="11 12">
    <name type="scientific">Flaviflexus equikiangi</name>
    <dbReference type="NCBI Taxonomy" id="2758573"/>
    <lineage>
        <taxon>Bacteria</taxon>
        <taxon>Bacillati</taxon>
        <taxon>Actinomycetota</taxon>
        <taxon>Actinomycetes</taxon>
        <taxon>Actinomycetales</taxon>
        <taxon>Actinomycetaceae</taxon>
        <taxon>Flaviflexus</taxon>
    </lineage>
</organism>
<keyword evidence="7 9" id="KW-0234">DNA repair</keyword>
<keyword evidence="12" id="KW-1185">Reference proteome</keyword>
<dbReference type="InterPro" id="IPR027417">
    <property type="entry name" value="P-loop_NTPase"/>
</dbReference>
<evidence type="ECO:0000256" key="3">
    <source>
        <dbReference type="ARBA" id="ARBA00021315"/>
    </source>
</evidence>
<dbReference type="PANTHER" id="PTHR11059:SF0">
    <property type="entry name" value="DNA REPAIR PROTEIN RECN"/>
    <property type="match status" value="1"/>
</dbReference>
<evidence type="ECO:0000256" key="9">
    <source>
        <dbReference type="PIRNR" id="PIRNR003128"/>
    </source>
</evidence>
<feature type="domain" description="AAA+ ATPase" evidence="10">
    <location>
        <begin position="21"/>
        <end position="515"/>
    </location>
</feature>
<evidence type="ECO:0000313" key="12">
    <source>
        <dbReference type="Proteomes" id="UP000705983"/>
    </source>
</evidence>
<name>A0ABS2THC1_9ACTO</name>
<evidence type="ECO:0000256" key="7">
    <source>
        <dbReference type="ARBA" id="ARBA00023204"/>
    </source>
</evidence>
<evidence type="ECO:0000256" key="5">
    <source>
        <dbReference type="ARBA" id="ARBA00022763"/>
    </source>
</evidence>
<dbReference type="EMBL" id="JAFFJS010000007">
    <property type="protein sequence ID" value="MBM9434061.1"/>
    <property type="molecule type" value="Genomic_DNA"/>
</dbReference>
<comment type="similarity">
    <text evidence="2 9">Belongs to the RecN family.</text>
</comment>
<dbReference type="PANTHER" id="PTHR11059">
    <property type="entry name" value="DNA REPAIR PROTEIN RECN"/>
    <property type="match status" value="1"/>
</dbReference>
<reference evidence="12" key="1">
    <citation type="submission" date="2021-02" db="EMBL/GenBank/DDBJ databases">
        <title>Leucobacter sp. CX169.</title>
        <authorList>
            <person name="Cheng Y."/>
        </authorList>
    </citation>
    <scope>NUCLEOTIDE SEQUENCE [LARGE SCALE GENOMIC DNA]</scope>
    <source>
        <strain evidence="12">JY899</strain>
    </source>
</reference>
<dbReference type="Pfam" id="PF02463">
    <property type="entry name" value="SMC_N"/>
    <property type="match status" value="1"/>
</dbReference>
<proteinExistence type="inferred from homology"/>
<evidence type="ECO:0000256" key="8">
    <source>
        <dbReference type="ARBA" id="ARBA00033408"/>
    </source>
</evidence>
<dbReference type="RefSeq" id="WP_187997102.1">
    <property type="nucleotide sequence ID" value="NZ_JACEXG010000007.1"/>
</dbReference>
<keyword evidence="5 9" id="KW-0227">DNA damage</keyword>
<dbReference type="NCBIfam" id="TIGR00634">
    <property type="entry name" value="recN"/>
    <property type="match status" value="1"/>
</dbReference>
<protein>
    <recommendedName>
        <fullName evidence="3 9">DNA repair protein RecN</fullName>
    </recommendedName>
    <alternativeName>
        <fullName evidence="8 9">Recombination protein N</fullName>
    </alternativeName>
</protein>
<evidence type="ECO:0000256" key="4">
    <source>
        <dbReference type="ARBA" id="ARBA00022741"/>
    </source>
</evidence>
<comment type="function">
    <text evidence="1 9">May be involved in recombinational repair of damaged DNA.</text>
</comment>
<dbReference type="InterPro" id="IPR003593">
    <property type="entry name" value="AAA+_ATPase"/>
</dbReference>
<dbReference type="PIRSF" id="PIRSF003128">
    <property type="entry name" value="RecN"/>
    <property type="match status" value="1"/>
</dbReference>
<keyword evidence="4" id="KW-0547">Nucleotide-binding</keyword>
<dbReference type="InterPro" id="IPR003395">
    <property type="entry name" value="RecF/RecN/SMC_N"/>
</dbReference>
<comment type="caution">
    <text evidence="11">The sequence shown here is derived from an EMBL/GenBank/DDBJ whole genome shotgun (WGS) entry which is preliminary data.</text>
</comment>
<gene>
    <name evidence="11" type="primary">recN</name>
    <name evidence="11" type="ORF">JVW63_10185</name>
</gene>
<evidence type="ECO:0000259" key="10">
    <source>
        <dbReference type="SMART" id="SM00382"/>
    </source>
</evidence>